<dbReference type="SMART" id="SM00530">
    <property type="entry name" value="HTH_XRE"/>
    <property type="match status" value="1"/>
</dbReference>
<evidence type="ECO:0000259" key="3">
    <source>
        <dbReference type="SMART" id="SM00530"/>
    </source>
</evidence>
<evidence type="ECO:0000256" key="2">
    <source>
        <dbReference type="SAM" id="Phobius"/>
    </source>
</evidence>
<dbReference type="Gene3D" id="1.10.260.40">
    <property type="entry name" value="lambda repressor-like DNA-binding domains"/>
    <property type="match status" value="1"/>
</dbReference>
<evidence type="ECO:0000313" key="7">
    <source>
        <dbReference type="Proteomes" id="UP000297725"/>
    </source>
</evidence>
<keyword evidence="2" id="KW-1133">Transmembrane helix</keyword>
<proteinExistence type="predicted"/>
<evidence type="ECO:0000313" key="5">
    <source>
        <dbReference type="EMBL" id="TFZ40119.1"/>
    </source>
</evidence>
<dbReference type="Pfam" id="PF13464">
    <property type="entry name" value="RodZ_C"/>
    <property type="match status" value="1"/>
</dbReference>
<feature type="compositionally biased region" description="Basic and acidic residues" evidence="1">
    <location>
        <begin position="154"/>
        <end position="181"/>
    </location>
</feature>
<keyword evidence="2" id="KW-0472">Membrane</keyword>
<dbReference type="Proteomes" id="UP000296883">
    <property type="component" value="Chromosome"/>
</dbReference>
<dbReference type="PANTHER" id="PTHR34475">
    <property type="match status" value="1"/>
</dbReference>
<keyword evidence="2" id="KW-0812">Transmembrane</keyword>
<dbReference type="InterPro" id="IPR025194">
    <property type="entry name" value="RodZ-like_C"/>
</dbReference>
<dbReference type="CDD" id="cd00093">
    <property type="entry name" value="HTH_XRE"/>
    <property type="match status" value="1"/>
</dbReference>
<evidence type="ECO:0000256" key="1">
    <source>
        <dbReference type="SAM" id="MobiDB-lite"/>
    </source>
</evidence>
<organism evidence="5 7">
    <name type="scientific">Vagococcus xieshaowenii</name>
    <dbReference type="NCBI Taxonomy" id="2562451"/>
    <lineage>
        <taxon>Bacteria</taxon>
        <taxon>Bacillati</taxon>
        <taxon>Bacillota</taxon>
        <taxon>Bacilli</taxon>
        <taxon>Lactobacillales</taxon>
        <taxon>Enterococcaceae</taxon>
        <taxon>Vagococcus</taxon>
    </lineage>
</organism>
<dbReference type="SUPFAM" id="SSF47413">
    <property type="entry name" value="lambda repressor-like DNA-binding domains"/>
    <property type="match status" value="1"/>
</dbReference>
<keyword evidence="6" id="KW-1185">Reference proteome</keyword>
<feature type="region of interest" description="Disordered" evidence="1">
    <location>
        <begin position="149"/>
        <end position="187"/>
    </location>
</feature>
<reference evidence="4 6" key="2">
    <citation type="journal article" date="2020" name="Int. J. Syst. Evol. Microbiol.">
        <title>Vagococcus xieshaowenii sp. nov., isolated from snow finch (Montifringilla taczanowskii) cloacal content.</title>
        <authorList>
            <person name="Ge Y."/>
            <person name="Yang J."/>
            <person name="Lai X.H."/>
            <person name="Zhang G."/>
            <person name="Jin D."/>
            <person name="Lu S."/>
            <person name="Wang B."/>
            <person name="Huang Y."/>
            <person name="Huang Y."/>
            <person name="Ren Z."/>
            <person name="Zhang X."/>
            <person name="Xu J."/>
        </authorList>
    </citation>
    <scope>NUCLEOTIDE SEQUENCE [LARGE SCALE GENOMIC DNA]</scope>
    <source>
        <strain evidence="6">personal::cf-49</strain>
        <strain evidence="4">Personal::cf-49</strain>
    </source>
</reference>
<protein>
    <submittedName>
        <fullName evidence="5">Helix-turn-helix domain-containing protein</fullName>
    </submittedName>
</protein>
<accession>A0AAJ5EDP7</accession>
<feature type="transmembrane region" description="Helical" evidence="2">
    <location>
        <begin position="108"/>
        <end position="129"/>
    </location>
</feature>
<dbReference type="RefSeq" id="WP_135254931.1">
    <property type="nucleotide sequence ID" value="NZ_CP038865.1"/>
</dbReference>
<evidence type="ECO:0000313" key="4">
    <source>
        <dbReference type="EMBL" id="QCA28076.1"/>
    </source>
</evidence>
<dbReference type="EMBL" id="SRHU01000027">
    <property type="protein sequence ID" value="TFZ40119.1"/>
    <property type="molecule type" value="Genomic_DNA"/>
</dbReference>
<dbReference type="InterPro" id="IPR010982">
    <property type="entry name" value="Lambda_DNA-bd_dom_sf"/>
</dbReference>
<dbReference type="InterPro" id="IPR050400">
    <property type="entry name" value="Bact_Cytoskel_RodZ"/>
</dbReference>
<feature type="domain" description="HTH cro/C1-type" evidence="3">
    <location>
        <begin position="7"/>
        <end position="68"/>
    </location>
</feature>
<dbReference type="EMBL" id="CP038865">
    <property type="protein sequence ID" value="QCA28076.1"/>
    <property type="molecule type" value="Genomic_DNA"/>
</dbReference>
<dbReference type="AlphaFoldDB" id="A0AAJ5EDP7"/>
<dbReference type="Proteomes" id="UP000297725">
    <property type="component" value="Unassembled WGS sequence"/>
</dbReference>
<dbReference type="GO" id="GO:0003677">
    <property type="term" value="F:DNA binding"/>
    <property type="evidence" value="ECO:0007669"/>
    <property type="project" value="InterPro"/>
</dbReference>
<dbReference type="InterPro" id="IPR001387">
    <property type="entry name" value="Cro/C1-type_HTH"/>
</dbReference>
<dbReference type="PANTHER" id="PTHR34475:SF1">
    <property type="entry name" value="CYTOSKELETON PROTEIN RODZ"/>
    <property type="match status" value="1"/>
</dbReference>
<dbReference type="Pfam" id="PF13413">
    <property type="entry name" value="HTH_25"/>
    <property type="match status" value="1"/>
</dbReference>
<evidence type="ECO:0000313" key="6">
    <source>
        <dbReference type="Proteomes" id="UP000296883"/>
    </source>
</evidence>
<gene>
    <name evidence="5" type="ORF">E4031_07970</name>
    <name evidence="4" type="ORF">E4Z98_01645</name>
</gene>
<name>A0AAJ5EDP7_9ENTE</name>
<reference evidence="5 7" key="1">
    <citation type="submission" date="2019-03" db="EMBL/GenBank/DDBJ databases">
        <title>Vagococcus sp. was isolated fron gut of Carduelis flavirostris.</title>
        <authorList>
            <person name="Ge Y."/>
        </authorList>
    </citation>
    <scope>NUCLEOTIDE SEQUENCE [LARGE SCALE GENOMIC DNA]</scope>
    <source>
        <strain evidence="5 7">CF-210</strain>
    </source>
</reference>
<sequence>METIGERLRKARLSKGITIEDLQKITKVQARYLSAVEDNQFELLPGTYYARNFIRQYAQAVGLDGDELVEVYDGGGVSKSTAVIENQRSRTELNRKKHRTSNISKDKWPMLLLSLASLLIIATVFWLTLREAKPKQVIQTNNSDVLVEGSFEESSDKKETSESKEKEKETSESKEKEEKQSTVEVGEEAGRELAIKVASHKDPAEIMVKSTGGRCWIGINGNGQSLYNGTVEANQTVETTLTEGMENAVITLGAANAVEVFVNGEKVDFNKSGSNLDMRNLNLSLTYDKKTEE</sequence>